<dbReference type="InterPro" id="IPR002692">
    <property type="entry name" value="S45"/>
</dbReference>
<dbReference type="InterPro" id="IPR014395">
    <property type="entry name" value="Pen/GL7ACA/AHL_acylase"/>
</dbReference>
<evidence type="ECO:0000256" key="1">
    <source>
        <dbReference type="ARBA" id="ARBA00006586"/>
    </source>
</evidence>
<proteinExistence type="inferred from homology"/>
<evidence type="ECO:0000256" key="2">
    <source>
        <dbReference type="ARBA" id="ARBA00022801"/>
    </source>
</evidence>
<reference evidence="6 7" key="1">
    <citation type="journal article" date="2009" name="J. Bacteriol.">
        <title>Complete genome sequence of Robiginitalea biformata HTCC2501.</title>
        <authorList>
            <person name="Oh H.M."/>
            <person name="Giovannoni S.J."/>
            <person name="Lee K."/>
            <person name="Ferriera S."/>
            <person name="Johnson J."/>
            <person name="Cho J.C."/>
        </authorList>
    </citation>
    <scope>NUCLEOTIDE SEQUENCE [LARGE SCALE GENOMIC DNA]</scope>
    <source>
        <strain evidence="7">ATCC BAA-864 / HTCC2501 / KCTC 12146</strain>
    </source>
</reference>
<dbReference type="CDD" id="cd03747">
    <property type="entry name" value="Ntn_PGA_like"/>
    <property type="match status" value="1"/>
</dbReference>
<dbReference type="GO" id="GO:0016811">
    <property type="term" value="F:hydrolase activity, acting on carbon-nitrogen (but not peptide) bonds, in linear amides"/>
    <property type="evidence" value="ECO:0007669"/>
    <property type="project" value="InterPro"/>
</dbReference>
<dbReference type="Gene3D" id="2.30.120.10">
    <property type="match status" value="1"/>
</dbReference>
<dbReference type="Gene3D" id="3.60.20.10">
    <property type="entry name" value="Glutamine Phosphoribosylpyrophosphate, subunit 1, domain 1"/>
    <property type="match status" value="1"/>
</dbReference>
<feature type="binding site" evidence="5">
    <location>
        <position position="328"/>
    </location>
    <ligand>
        <name>Ca(2+)</name>
        <dbReference type="ChEBI" id="CHEBI:29108"/>
    </ligand>
</feature>
<dbReference type="Gene3D" id="1.10.439.10">
    <property type="entry name" value="Penicillin Amidohydrolase, domain 1"/>
    <property type="match status" value="1"/>
</dbReference>
<dbReference type="MEROPS" id="S45.003"/>
<dbReference type="eggNOG" id="COG2366">
    <property type="taxonomic scope" value="Bacteria"/>
</dbReference>
<dbReference type="RefSeq" id="WP_015754832.1">
    <property type="nucleotide sequence ID" value="NC_013222.1"/>
</dbReference>
<keyword evidence="5" id="KW-0106">Calcium</keyword>
<feature type="active site" description="Nucleophile" evidence="4">
    <location>
        <position position="256"/>
    </location>
</feature>
<dbReference type="AlphaFoldDB" id="A4CKW7"/>
<keyword evidence="7" id="KW-1185">Reference proteome</keyword>
<evidence type="ECO:0000313" key="6">
    <source>
        <dbReference type="EMBL" id="EAR15516.1"/>
    </source>
</evidence>
<keyword evidence="3" id="KW-0865">Zymogen</keyword>
<dbReference type="KEGG" id="rbi:RB2501_14349"/>
<dbReference type="InterPro" id="IPR023343">
    <property type="entry name" value="Penicillin_amidase_dom1"/>
</dbReference>
<dbReference type="PANTHER" id="PTHR34218">
    <property type="entry name" value="PEPTIDASE S45 PENICILLIN AMIDASE"/>
    <property type="match status" value="1"/>
</dbReference>
<dbReference type="InterPro" id="IPR043147">
    <property type="entry name" value="Penicillin_amidase_A-knob"/>
</dbReference>
<gene>
    <name evidence="6" type="ordered locus">RB2501_14349</name>
</gene>
<dbReference type="Proteomes" id="UP000009049">
    <property type="component" value="Chromosome"/>
</dbReference>
<keyword evidence="2" id="KW-0378">Hydrolase</keyword>
<dbReference type="Gene3D" id="1.10.1400.10">
    <property type="match status" value="1"/>
</dbReference>
<protein>
    <submittedName>
        <fullName evidence="6">Penicillin amidase family protein</fullName>
    </submittedName>
</protein>
<dbReference type="GO" id="GO:0046872">
    <property type="term" value="F:metal ion binding"/>
    <property type="evidence" value="ECO:0007669"/>
    <property type="project" value="UniProtKB-KW"/>
</dbReference>
<dbReference type="PANTHER" id="PTHR34218:SF5">
    <property type="entry name" value="PENICILLIN ACYLASE FAMILY PROTEIN"/>
    <property type="match status" value="1"/>
</dbReference>
<dbReference type="GO" id="GO:0017000">
    <property type="term" value="P:antibiotic biosynthetic process"/>
    <property type="evidence" value="ECO:0007669"/>
    <property type="project" value="InterPro"/>
</dbReference>
<evidence type="ECO:0000256" key="4">
    <source>
        <dbReference type="PIRSR" id="PIRSR001227-1"/>
    </source>
</evidence>
<feature type="binding site" evidence="5">
    <location>
        <position position="331"/>
    </location>
    <ligand>
        <name>Ca(2+)</name>
        <dbReference type="ChEBI" id="CHEBI:29108"/>
    </ligand>
</feature>
<dbReference type="EMBL" id="CP001712">
    <property type="protein sequence ID" value="EAR15516.1"/>
    <property type="molecule type" value="Genomic_DNA"/>
</dbReference>
<keyword evidence="5" id="KW-0479">Metal-binding</keyword>
<dbReference type="OrthoDB" id="9759796at2"/>
<evidence type="ECO:0000313" key="7">
    <source>
        <dbReference type="Proteomes" id="UP000009049"/>
    </source>
</evidence>
<comment type="similarity">
    <text evidence="1">Belongs to the peptidase S45 family.</text>
</comment>
<sequence>MKILRKFLKFLLALLVVLLVAGFFFVQHLKPEYSGTEKLPGLADSVRVDYDVFGIPHIFANSEADALRALGYVHAQDRLWQMELLRRVGRGGLSEVFGSRTLETDRFFLALGIDESSRETVASLNPGSPAAELTRAYLEGVNAFIANGPTPLEYYLTGLEKTPFTMVDVYNTIGYMAFSFAMAHKTDPFLTGIGEKLGGEYLREILEAPGTPTTRIPVYDSRDTLNRDTANTLALSVGGDIRRILEPLPMPMLEGSNSWVISGQRSKSGKVLFANDPHMGFSQPSVWYEAHISLSDYEKYGYHMAGLPFPLLGHNREVAYGMTMFENDDIDFYRETTDPADSMQYMRNDGWHRFQRIHKSIAVKDGDSVAFSYLRSNLGPVMNGVIDALGEQPPVSMSWTYTQGENRLLEALYGMSHASDIAGFEQAVGLIHAPGLNVMYGDARGNIAWWAAARLYRLPDSVQTKALLDGQSAGPGFSSPVEFRDNPKAINPPRGYVYSANNQPDSTGVGVIPGYYLPENRAKRIEALLEARTDWDAAGVADMLLDVTSPVDAAVIADLSRHLDITTLNDSQTECVDALNNWDANYGVEKQEALLYHRWVYHFLRETFADELGKDGFESLLQTHLVKKLIARMASRENSVWWDDVRTEDITETKTEIISRSFRMAMASVEADFGADSENWRWGSVHQLEIRHAMGSVPALGWLLNVGPRRVPGSREVINNLAFVYDSTGVYPVTSGPSTRRVIDFSDPAGSRSILPTGQSGNPFSPHYKDQATRFASGEYRPMLLDTEAIREASENTLRLIPE</sequence>
<dbReference type="InterPro" id="IPR043146">
    <property type="entry name" value="Penicillin_amidase_N_B-knob"/>
</dbReference>
<evidence type="ECO:0000256" key="3">
    <source>
        <dbReference type="ARBA" id="ARBA00023145"/>
    </source>
</evidence>
<dbReference type="STRING" id="313596.RB2501_14349"/>
<comment type="cofactor">
    <cofactor evidence="5">
        <name>Ca(2+)</name>
        <dbReference type="ChEBI" id="CHEBI:29108"/>
    </cofactor>
    <text evidence="5">Binds 1 Ca(2+) ion per dimer.</text>
</comment>
<name>A4CKW7_ROBBH</name>
<dbReference type="PIRSF" id="PIRSF001227">
    <property type="entry name" value="Pen_acylase"/>
    <property type="match status" value="1"/>
</dbReference>
<accession>A4CKW7</accession>
<organism evidence="6 7">
    <name type="scientific">Robiginitalea biformata (strain ATCC BAA-864 / DSM 15991 / KCTC 12146 / HTCC2501)</name>
    <dbReference type="NCBI Taxonomy" id="313596"/>
    <lineage>
        <taxon>Bacteria</taxon>
        <taxon>Pseudomonadati</taxon>
        <taxon>Bacteroidota</taxon>
        <taxon>Flavobacteriia</taxon>
        <taxon>Flavobacteriales</taxon>
        <taxon>Flavobacteriaceae</taxon>
        <taxon>Robiginitalea</taxon>
    </lineage>
</organism>
<dbReference type="InterPro" id="IPR029055">
    <property type="entry name" value="Ntn_hydrolases_N"/>
</dbReference>
<evidence type="ECO:0000256" key="5">
    <source>
        <dbReference type="PIRSR" id="PIRSR001227-2"/>
    </source>
</evidence>
<dbReference type="HOGENOM" id="CLU_011790_0_1_10"/>
<dbReference type="Pfam" id="PF01804">
    <property type="entry name" value="Penicil_amidase"/>
    <property type="match status" value="1"/>
</dbReference>
<dbReference type="SUPFAM" id="SSF56235">
    <property type="entry name" value="N-terminal nucleophile aminohydrolases (Ntn hydrolases)"/>
    <property type="match status" value="1"/>
</dbReference>